<feature type="binding site" evidence="7 8">
    <location>
        <position position="92"/>
    </location>
    <ligand>
        <name>S-adenosyl-L-methionine</name>
        <dbReference type="ChEBI" id="CHEBI:59789"/>
    </ligand>
</feature>
<dbReference type="CDD" id="cd02440">
    <property type="entry name" value="AdoMet_MTases"/>
    <property type="match status" value="1"/>
</dbReference>
<dbReference type="Proteomes" id="UP000029859">
    <property type="component" value="Unassembled WGS sequence"/>
</dbReference>
<dbReference type="HAMAP" id="MF_00607">
    <property type="entry name" value="16SrRNA_methyltr_A"/>
    <property type="match status" value="1"/>
</dbReference>
<evidence type="ECO:0000313" key="10">
    <source>
        <dbReference type="EMBL" id="KGK99783.1"/>
    </source>
</evidence>
<evidence type="ECO:0000256" key="3">
    <source>
        <dbReference type="ARBA" id="ARBA00022603"/>
    </source>
</evidence>
<keyword evidence="4 7" id="KW-0808">Transferase</keyword>
<accession>A0A099T6K4</accession>
<dbReference type="PANTHER" id="PTHR11727:SF7">
    <property type="entry name" value="DIMETHYLADENOSINE TRANSFERASE-RELATED"/>
    <property type="match status" value="1"/>
</dbReference>
<dbReference type="InterPro" id="IPR029063">
    <property type="entry name" value="SAM-dependent_MTases_sf"/>
</dbReference>
<sequence>MVRKILQKYGIQGGCHDQHFLIDERILDSIAEEANLCEDDVVLEIGGGIGNLTERLLEKAGKVIVIELDPRLVDVLHDRFSDNEKIEIIHGDVLKVDIPEFNKVVANLPYSISSPITFKLFEHDFELGVLMYQYEFAQRMVAKANTDDYSRLSVNTHYFADTSIIMKIPPSAFSPPPEVWSAVVKVVPRPSPFQVDEPEFFLNLVTAGFLQRRKKLRNAIIKGNHLLKVPNIKEIVDGLPEEQMNKRAENLEPHELADIANHICKMKNAM</sequence>
<evidence type="ECO:0000256" key="1">
    <source>
        <dbReference type="ARBA" id="ARBA00022490"/>
    </source>
</evidence>
<dbReference type="NCBIfam" id="TIGR00755">
    <property type="entry name" value="ksgA"/>
    <property type="match status" value="1"/>
</dbReference>
<dbReference type="Gene3D" id="3.40.50.150">
    <property type="entry name" value="Vaccinia Virus protein VP39"/>
    <property type="match status" value="1"/>
</dbReference>
<comment type="caution">
    <text evidence="10">The sequence shown here is derived from an EMBL/GenBank/DDBJ whole genome shotgun (WGS) entry which is preliminary data.</text>
</comment>
<dbReference type="GO" id="GO:0003723">
    <property type="term" value="F:RNA binding"/>
    <property type="evidence" value="ECO:0007669"/>
    <property type="project" value="UniProtKB-UniRule"/>
</dbReference>
<dbReference type="InterPro" id="IPR001737">
    <property type="entry name" value="KsgA/Erm"/>
</dbReference>
<protein>
    <recommendedName>
        <fullName evidence="7">Probable ribosomal RNA small subunit methyltransferase A</fullName>
        <ecNumber evidence="7">2.1.1.-</ecNumber>
    </recommendedName>
    <alternativeName>
        <fullName evidence="7">16S rRNA dimethyladenosine transferase</fullName>
    </alternativeName>
    <alternativeName>
        <fullName evidence="7">16S rRNA dimethylase</fullName>
    </alternativeName>
    <alternativeName>
        <fullName evidence="7">S-adenosylmethionine-6-N',N'-adenosyl(rRNA) dimethyltransferase</fullName>
    </alternativeName>
</protein>
<evidence type="ECO:0000256" key="5">
    <source>
        <dbReference type="ARBA" id="ARBA00022691"/>
    </source>
</evidence>
<feature type="binding site" evidence="7 8">
    <location>
        <position position="67"/>
    </location>
    <ligand>
        <name>S-adenosyl-L-methionine</name>
        <dbReference type="ChEBI" id="CHEBI:59789"/>
    </ligand>
</feature>
<comment type="subcellular location">
    <subcellularLocation>
        <location evidence="7">Cytoplasm</location>
    </subcellularLocation>
</comment>
<comment type="similarity">
    <text evidence="7">Belongs to the class I-like SAM-binding methyltransferase superfamily. rRNA adenine N(6)-methyltransferase family. RsmA subfamily.</text>
</comment>
<keyword evidence="6 7" id="KW-0694">RNA-binding</keyword>
<dbReference type="InterPro" id="IPR020598">
    <property type="entry name" value="rRNA_Ade_methylase_Trfase_N"/>
</dbReference>
<feature type="binding site" evidence="7 8">
    <location>
        <position position="107"/>
    </location>
    <ligand>
        <name>S-adenosyl-L-methionine</name>
        <dbReference type="ChEBI" id="CHEBI:59789"/>
    </ligand>
</feature>
<evidence type="ECO:0000313" key="11">
    <source>
        <dbReference type="Proteomes" id="UP000029859"/>
    </source>
</evidence>
<dbReference type="SUPFAM" id="SSF53335">
    <property type="entry name" value="S-adenosyl-L-methionine-dependent methyltransferases"/>
    <property type="match status" value="1"/>
</dbReference>
<keyword evidence="5 7" id="KW-0949">S-adenosyl-L-methionine</keyword>
<dbReference type="PROSITE" id="PS51689">
    <property type="entry name" value="SAM_RNA_A_N6_MT"/>
    <property type="match status" value="1"/>
</dbReference>
<dbReference type="EMBL" id="JRHO01000002">
    <property type="protein sequence ID" value="KGK99783.1"/>
    <property type="molecule type" value="Genomic_DNA"/>
</dbReference>
<evidence type="ECO:0000256" key="4">
    <source>
        <dbReference type="ARBA" id="ARBA00022679"/>
    </source>
</evidence>
<keyword evidence="3 7" id="KW-0489">Methyltransferase</keyword>
<dbReference type="OrthoDB" id="9883at2157"/>
<reference evidence="10 11" key="1">
    <citation type="submission" date="2014-09" db="EMBL/GenBank/DDBJ databases">
        <title>Draft genome sequence of an obligately methylotrophic methanogen, Methanococcoides methylutens, isolated from marine sediment.</title>
        <authorList>
            <person name="Guan Y."/>
            <person name="Ngugi D.K."/>
            <person name="Blom J."/>
            <person name="Ali S."/>
            <person name="Ferry J.G."/>
            <person name="Stingl U."/>
        </authorList>
    </citation>
    <scope>NUCLEOTIDE SEQUENCE [LARGE SCALE GENOMIC DNA]</scope>
    <source>
        <strain evidence="10 11">DSM 2657</strain>
    </source>
</reference>
<dbReference type="InterPro" id="IPR011530">
    <property type="entry name" value="rRNA_adenine_dimethylase"/>
</dbReference>
<evidence type="ECO:0000256" key="6">
    <source>
        <dbReference type="ARBA" id="ARBA00022884"/>
    </source>
</evidence>
<feature type="domain" description="Ribosomal RNA adenine methylase transferase N-terminal" evidence="9">
    <location>
        <begin position="26"/>
        <end position="190"/>
    </location>
</feature>
<evidence type="ECO:0000256" key="7">
    <source>
        <dbReference type="HAMAP-Rule" id="MF_00607"/>
    </source>
</evidence>
<gene>
    <name evidence="7" type="primary">rsmA</name>
    <name evidence="7" type="synonym">ksgA</name>
    <name evidence="10" type="ORF">LI82_00850</name>
</gene>
<dbReference type="GO" id="GO:0000179">
    <property type="term" value="F:rRNA (adenine-N6,N6-)-dimethyltransferase activity"/>
    <property type="evidence" value="ECO:0007669"/>
    <property type="project" value="UniProtKB-UniRule"/>
</dbReference>
<keyword evidence="1 7" id="KW-0963">Cytoplasm</keyword>
<evidence type="ECO:0000259" key="9">
    <source>
        <dbReference type="SMART" id="SM00650"/>
    </source>
</evidence>
<keyword evidence="11" id="KW-1185">Reference proteome</keyword>
<evidence type="ECO:0000256" key="8">
    <source>
        <dbReference type="PROSITE-ProRule" id="PRU01026"/>
    </source>
</evidence>
<dbReference type="EC" id="2.1.1.-" evidence="7"/>
<comment type="function">
    <text evidence="7">Specifically dimethylates two adjacent adenosines in the loop of a conserved hairpin near the 3'-end of 16S rRNA in the 30S particle. May play a critical role in biogenesis of 30S subunits.</text>
</comment>
<dbReference type="GO" id="GO:0005737">
    <property type="term" value="C:cytoplasm"/>
    <property type="evidence" value="ECO:0007669"/>
    <property type="project" value="UniProtKB-SubCell"/>
</dbReference>
<dbReference type="FunFam" id="3.40.50.150:FF:000023">
    <property type="entry name" value="Ribosomal RNA small subunit methyltransferase A"/>
    <property type="match status" value="1"/>
</dbReference>
<dbReference type="RefSeq" id="WP_048193059.1">
    <property type="nucleotide sequence ID" value="NZ_CAAGSM010000008.1"/>
</dbReference>
<name>A0A099T6K4_METMT</name>
<dbReference type="InterPro" id="IPR020596">
    <property type="entry name" value="rRNA_Ade_Mease_Trfase_CS"/>
</dbReference>
<evidence type="ECO:0000256" key="2">
    <source>
        <dbReference type="ARBA" id="ARBA00022552"/>
    </source>
</evidence>
<feature type="binding site" evidence="7 8">
    <location>
        <position position="46"/>
    </location>
    <ligand>
        <name>S-adenosyl-L-methionine</name>
        <dbReference type="ChEBI" id="CHEBI:59789"/>
    </ligand>
</feature>
<proteinExistence type="inferred from homology"/>
<feature type="binding site" evidence="7 8">
    <location>
        <position position="19"/>
    </location>
    <ligand>
        <name>S-adenosyl-L-methionine</name>
        <dbReference type="ChEBI" id="CHEBI:59789"/>
    </ligand>
</feature>
<dbReference type="InterPro" id="IPR023165">
    <property type="entry name" value="rRNA_Ade_diMease-like_C"/>
</dbReference>
<dbReference type="SMART" id="SM00650">
    <property type="entry name" value="rADc"/>
    <property type="match status" value="1"/>
</dbReference>
<dbReference type="Gene3D" id="1.10.8.100">
    <property type="entry name" value="Ribosomal RNA adenine dimethylase-like, domain 2"/>
    <property type="match status" value="1"/>
</dbReference>
<dbReference type="PROSITE" id="PS01131">
    <property type="entry name" value="RRNA_A_DIMETH"/>
    <property type="match status" value="1"/>
</dbReference>
<feature type="binding site" evidence="7 8">
    <location>
        <position position="21"/>
    </location>
    <ligand>
        <name>S-adenosyl-L-methionine</name>
        <dbReference type="ChEBI" id="CHEBI:59789"/>
    </ligand>
</feature>
<dbReference type="Pfam" id="PF00398">
    <property type="entry name" value="RrnaAD"/>
    <property type="match status" value="1"/>
</dbReference>
<organism evidence="10 11">
    <name type="scientific">Methanococcoides methylutens</name>
    <dbReference type="NCBI Taxonomy" id="2226"/>
    <lineage>
        <taxon>Archaea</taxon>
        <taxon>Methanobacteriati</taxon>
        <taxon>Methanobacteriota</taxon>
        <taxon>Stenosarchaea group</taxon>
        <taxon>Methanomicrobia</taxon>
        <taxon>Methanosarcinales</taxon>
        <taxon>Methanosarcinaceae</taxon>
        <taxon>Methanococcoides</taxon>
    </lineage>
</organism>
<dbReference type="PANTHER" id="PTHR11727">
    <property type="entry name" value="DIMETHYLADENOSINE TRANSFERASE"/>
    <property type="match status" value="1"/>
</dbReference>
<keyword evidence="2 7" id="KW-0698">rRNA processing</keyword>
<dbReference type="AlphaFoldDB" id="A0A099T6K4"/>